<proteinExistence type="predicted"/>
<evidence type="ECO:0000256" key="1">
    <source>
        <dbReference type="SAM" id="MobiDB-lite"/>
    </source>
</evidence>
<feature type="compositionally biased region" description="Polar residues" evidence="1">
    <location>
        <begin position="27"/>
        <end position="39"/>
    </location>
</feature>
<evidence type="ECO:0000313" key="3">
    <source>
        <dbReference type="Proteomes" id="UP000479190"/>
    </source>
</evidence>
<protein>
    <submittedName>
        <fullName evidence="2">Uncharacterized protein</fullName>
    </submittedName>
</protein>
<dbReference type="AlphaFoldDB" id="A0A6H5I8A7"/>
<feature type="compositionally biased region" description="Polar residues" evidence="1">
    <location>
        <begin position="1"/>
        <end position="14"/>
    </location>
</feature>
<feature type="compositionally biased region" description="Basic residues" evidence="1">
    <location>
        <begin position="40"/>
        <end position="55"/>
    </location>
</feature>
<feature type="region of interest" description="Disordered" evidence="1">
    <location>
        <begin position="1"/>
        <end position="83"/>
    </location>
</feature>
<gene>
    <name evidence="2" type="ORF">TBRA_LOCUS5356</name>
</gene>
<organism evidence="2 3">
    <name type="scientific">Trichogramma brassicae</name>
    <dbReference type="NCBI Taxonomy" id="86971"/>
    <lineage>
        <taxon>Eukaryota</taxon>
        <taxon>Metazoa</taxon>
        <taxon>Ecdysozoa</taxon>
        <taxon>Arthropoda</taxon>
        <taxon>Hexapoda</taxon>
        <taxon>Insecta</taxon>
        <taxon>Pterygota</taxon>
        <taxon>Neoptera</taxon>
        <taxon>Endopterygota</taxon>
        <taxon>Hymenoptera</taxon>
        <taxon>Apocrita</taxon>
        <taxon>Proctotrupomorpha</taxon>
        <taxon>Chalcidoidea</taxon>
        <taxon>Trichogrammatidae</taxon>
        <taxon>Trichogramma</taxon>
    </lineage>
</organism>
<name>A0A6H5I8A7_9HYME</name>
<reference evidence="2 3" key="1">
    <citation type="submission" date="2020-02" db="EMBL/GenBank/DDBJ databases">
        <authorList>
            <person name="Ferguson B K."/>
        </authorList>
    </citation>
    <scope>NUCLEOTIDE SEQUENCE [LARGE SCALE GENOMIC DNA]</scope>
</reference>
<accession>A0A6H5I8A7</accession>
<dbReference type="Proteomes" id="UP000479190">
    <property type="component" value="Unassembled WGS sequence"/>
</dbReference>
<evidence type="ECO:0000313" key="2">
    <source>
        <dbReference type="EMBL" id="CAB0033448.1"/>
    </source>
</evidence>
<sequence>MSASKSAAGQSEVGQESDGARVPPGSENMNNIAQNQAKSSRVKKGATVRRAKVKSKLSADADMDDNEADSDHNGNTDGSAVVKNKVHIGRAKEVPKEARKTVTPYFRRGFLNTYPLRAYRIADALRRMFGPYNFVTPISLNQLTKDDLKVIGHAYARRLPLPSRPDQSCIRFEAPAILDDIDQNHRVRSVLKRIVHRQENFQALILIIFSGESIMDD</sequence>
<dbReference type="EMBL" id="CADCXV010000709">
    <property type="protein sequence ID" value="CAB0033448.1"/>
    <property type="molecule type" value="Genomic_DNA"/>
</dbReference>
<keyword evidence="3" id="KW-1185">Reference proteome</keyword>